<feature type="domain" description="DNA primase/polymerase bifunctional N-terminal" evidence="2">
    <location>
        <begin position="38"/>
        <end position="202"/>
    </location>
</feature>
<dbReference type="CDD" id="cd04859">
    <property type="entry name" value="Prim_Pol"/>
    <property type="match status" value="1"/>
</dbReference>
<protein>
    <submittedName>
        <fullName evidence="3">RepA</fullName>
    </submittedName>
</protein>
<evidence type="ECO:0000313" key="3">
    <source>
        <dbReference type="EMBL" id="AAT00521.1"/>
    </source>
</evidence>
<feature type="region of interest" description="Disordered" evidence="1">
    <location>
        <begin position="233"/>
        <end position="255"/>
    </location>
</feature>
<dbReference type="InterPro" id="IPR015330">
    <property type="entry name" value="DNA_primase/pol_bifunc_N"/>
</dbReference>
<feature type="compositionally biased region" description="Polar residues" evidence="1">
    <location>
        <begin position="246"/>
        <end position="255"/>
    </location>
</feature>
<organism evidence="3">
    <name type="scientific">Saccharolobus solfataricus</name>
    <name type="common">Sulfolobus solfataricus</name>
    <dbReference type="NCBI Taxonomy" id="2287"/>
    <lineage>
        <taxon>Archaea</taxon>
        <taxon>Thermoproteota</taxon>
        <taxon>Thermoprotei</taxon>
        <taxon>Sulfolobales</taxon>
        <taxon>Sulfolobaceae</taxon>
        <taxon>Saccharolobus</taxon>
    </lineage>
</organism>
<evidence type="ECO:0000256" key="1">
    <source>
        <dbReference type="SAM" id="MobiDB-lite"/>
    </source>
</evidence>
<sequence>MDSFFKKFKKYSAPDKAESQEDKNKITITDQSRNLDYALYYVSVGLSVVPLVPKDKVPIIEWKPYQERLPTEEEVRKWFRDPSTNIAIITGAVSGNLVGIDFDDPNVYTDFADKLFYDPILGDKAYSTWITKTGKGYHIYFRIDVDKGVFKQIFRQKIDIEGKHIDMKAEGGYFVAPPSIHPSGSRYEFLAGPPMNKEPAVLSLKEWERLLKLLGVEPWEGLLRILNAPDSATPGNGKAEQRKEQSASQTPRNVSNCKKLGEKEILRIEELLEPYYVEGHRDYIIMYTLGEFVKNNICRDIASRFVELLSNNTKDPEKNNRLYLVDYHYDERVKNPGIAKLKGLRGVREEIENVLRGKGEPEDVVVQKASGIVAEIASILGTQKGSGGVAWLRRKGKQILKWVSVGKQGIYVFSRAAGDDDPVVAIVSHAKISGVRTIKIIGLDFRDYYSVDLEGEKIIGTIDEIIDVIKKRYGIEAGQQYAVARLIDYMAEEEEELYYSPGPWVVGSKIAFAREPGYTPTWKKYVRWNVRADDPGEEMVRKALETIKNLVMSYRDPSKPSTVLSYAVVSVISVYIKEKLSIFPHLLIHGLNESGKSVLLDSIKLLFNINWSDEIPGTEYQARLILTPSTLPAIVDEMGGVLTGKNAQGVLGVLHDSATKITMRISGGHEYAGYYLGVRSLIGATNTDISLLPWQIDKFIFVEISRKEAIDISKARGSTPRSMDPNIKLAVQYVGYLLLKGLEGKLGEIDKLKELPRDELKKRILEIGYSVWVDLYRQYGLEPFPPPSEGENKITQTTIEEEYKDLFISYVRRCLSKPQNNLPLIVVHGENSDIEEDTDALKDLETYGAIIDKNTNEVIMKTTFLSGFSQWAEKEYKLQPLGWQRLEEILDLTETRRKIGGKTMGHLLVFKIDFI</sequence>
<dbReference type="SUPFAM" id="SSF56747">
    <property type="entry name" value="Prim-pol domain"/>
    <property type="match status" value="1"/>
</dbReference>
<geneLocation type="plasmid" evidence="3">
    <name>pIT3</name>
</geneLocation>
<dbReference type="AlphaFoldDB" id="Q6PN91"/>
<dbReference type="SMART" id="SM00943">
    <property type="entry name" value="Prim-Pol"/>
    <property type="match status" value="1"/>
</dbReference>
<keyword evidence="3" id="KW-0614">Plasmid</keyword>
<proteinExistence type="predicted"/>
<reference evidence="3" key="1">
    <citation type="journal article" date="2006" name="Plasmid">
        <title>pIT3, a cryptic plasmid isolated from the hyperthermophilic crenarchaeon Sulfolobus solfataricus IT3.</title>
        <authorList>
            <person name="Prato S."/>
            <person name="Cannio R."/>
            <person name="Klenk H.P."/>
            <person name="Contursi P."/>
            <person name="Rossi M."/>
            <person name="Bartolucci S."/>
        </authorList>
    </citation>
    <scope>NUCLEOTIDE SEQUENCE</scope>
    <source>
        <strain evidence="3">IT3</strain>
        <plasmid evidence="3">pIT3</plasmid>
    </source>
</reference>
<name>Q6PN91_SACSO</name>
<dbReference type="Gene3D" id="3.30.720.160">
    <property type="entry name" value="Bifunctional DNA primase/polymerase, N-terminal"/>
    <property type="match status" value="1"/>
</dbReference>
<gene>
    <name evidence="3" type="primary">repA</name>
</gene>
<dbReference type="EMBL" id="AY591755">
    <property type="protein sequence ID" value="AAT00521.1"/>
    <property type="molecule type" value="Genomic_DNA"/>
</dbReference>
<evidence type="ECO:0000259" key="2">
    <source>
        <dbReference type="SMART" id="SM00943"/>
    </source>
</evidence>
<accession>Q6PN91</accession>
<dbReference type="RefSeq" id="WP_011178342.1">
    <property type="nucleotide sequence ID" value="NC_005907.1"/>
</dbReference>
<dbReference type="Pfam" id="PF09250">
    <property type="entry name" value="Prim-Pol"/>
    <property type="match status" value="1"/>
</dbReference>